<dbReference type="Proteomes" id="UP000243579">
    <property type="component" value="Unassembled WGS sequence"/>
</dbReference>
<evidence type="ECO:0000256" key="6">
    <source>
        <dbReference type="ARBA" id="ARBA00022701"/>
    </source>
</evidence>
<evidence type="ECO:0000256" key="2">
    <source>
        <dbReference type="ARBA" id="ARBA00004123"/>
    </source>
</evidence>
<evidence type="ECO:0000313" key="17">
    <source>
        <dbReference type="EMBL" id="OQR99149.1"/>
    </source>
</evidence>
<keyword evidence="9 14" id="KW-0342">GTP-binding</keyword>
<dbReference type="GO" id="GO:0005525">
    <property type="term" value="F:GTP binding"/>
    <property type="evidence" value="ECO:0007669"/>
    <property type="project" value="UniProtKB-UniRule"/>
</dbReference>
<dbReference type="SUPFAM" id="SSF55307">
    <property type="entry name" value="Tubulin C-terminal domain-like"/>
    <property type="match status" value="1"/>
</dbReference>
<dbReference type="GO" id="GO:0005929">
    <property type="term" value="C:cilium"/>
    <property type="evidence" value="ECO:0007669"/>
    <property type="project" value="UniProtKB-SubCell"/>
</dbReference>
<comment type="function">
    <text evidence="13">Acts as a positive regulator of hedgehog signaling and regulates ciliary function.</text>
</comment>
<evidence type="ECO:0000256" key="11">
    <source>
        <dbReference type="ARBA" id="ARBA00023273"/>
    </source>
</evidence>
<dbReference type="Pfam" id="PF00091">
    <property type="entry name" value="Tubulin"/>
    <property type="match status" value="1"/>
</dbReference>
<keyword evidence="10" id="KW-0539">Nucleus</keyword>
<dbReference type="CDD" id="cd02189">
    <property type="entry name" value="delta_zeta_tubulin-like"/>
    <property type="match status" value="1"/>
</dbReference>
<feature type="domain" description="Tubulin/FtsZ GTPase" evidence="16">
    <location>
        <begin position="90"/>
        <end position="285"/>
    </location>
</feature>
<keyword evidence="6 14" id="KW-0493">Microtubule</keyword>
<dbReference type="EMBL" id="JNBR01000074">
    <property type="protein sequence ID" value="OQR99149.1"/>
    <property type="molecule type" value="Genomic_DNA"/>
</dbReference>
<sequence>MSSSSDERLERQRHYDAKHRDKRLRQMKEYRAKHRDRQREYKQEWYRRNRDLIKQKRLERKAAKPDAATPPSPLALLLSLELSTHAPDEANTFFREGSSSVDTARAVLIDMEPKVVLQCHARAANTGRWVYDKKNHICQQSGSGNNWAYGYTVHGSESAERVFESVQREVEHCDYFKGFHAMQSLAGGTGSGLGSFISDLLHDQFPHSFLLNTVVWPYHSGEVIVQNYNTLLTMACLSESSDGIFVLRNDVADKICQKLLTIPKPSLDQMNGVLANHIASVLLPAQTNDASPRCQLPLILQELCSHPGYKLMDVKVVPQLSSRSRAFSAHQWAGVLKHLHQMQIANSSLDEGVNWDISLDTSPRAVVNKSVGSLLYVRGPDTAAVAADAFLDRRMYCPWASTPCQVLASTAPFNEYDKTAALLSNSQTMLDPIQTMVEKAHCMYASRAYLHQYAAHGVDTEFFESCFLRLDQLILNYQSL</sequence>
<dbReference type="PRINTS" id="PR01161">
    <property type="entry name" value="TUBULIN"/>
</dbReference>
<keyword evidence="7 14" id="KW-0547">Nucleotide-binding</keyword>
<dbReference type="InterPro" id="IPR003008">
    <property type="entry name" value="Tubulin_FtsZ_GTPase"/>
</dbReference>
<evidence type="ECO:0000256" key="10">
    <source>
        <dbReference type="ARBA" id="ARBA00023242"/>
    </source>
</evidence>
<evidence type="ECO:0000256" key="14">
    <source>
        <dbReference type="RuleBase" id="RU000352"/>
    </source>
</evidence>
<evidence type="ECO:0000256" key="12">
    <source>
        <dbReference type="ARBA" id="ARBA00030594"/>
    </source>
</evidence>
<evidence type="ECO:0000256" key="4">
    <source>
        <dbReference type="ARBA" id="ARBA00009636"/>
    </source>
</evidence>
<keyword evidence="11" id="KW-0966">Cell projection</keyword>
<comment type="caution">
    <text evidence="17">The sequence shown here is derived from an EMBL/GenBank/DDBJ whole genome shotgun (WGS) entry which is preliminary data.</text>
</comment>
<keyword evidence="18" id="KW-1185">Reference proteome</keyword>
<feature type="region of interest" description="Disordered" evidence="15">
    <location>
        <begin position="1"/>
        <end position="41"/>
    </location>
</feature>
<evidence type="ECO:0000256" key="9">
    <source>
        <dbReference type="ARBA" id="ARBA00023134"/>
    </source>
</evidence>
<keyword evidence="8" id="KW-0970">Cilium biogenesis/degradation</keyword>
<accession>A0A1V9ZME0</accession>
<evidence type="ECO:0000259" key="16">
    <source>
        <dbReference type="SMART" id="SM00864"/>
    </source>
</evidence>
<dbReference type="Gene3D" id="1.10.287.600">
    <property type="entry name" value="Helix hairpin bin"/>
    <property type="match status" value="1"/>
</dbReference>
<dbReference type="GO" id="GO:0005200">
    <property type="term" value="F:structural constituent of cytoskeleton"/>
    <property type="evidence" value="ECO:0007669"/>
    <property type="project" value="InterPro"/>
</dbReference>
<dbReference type="OrthoDB" id="10250004at2759"/>
<dbReference type="PROSITE" id="PS00227">
    <property type="entry name" value="TUBULIN"/>
    <property type="match status" value="1"/>
</dbReference>
<gene>
    <name evidence="17" type="ORF">ACHHYP_07230</name>
</gene>
<dbReference type="GO" id="GO:0030030">
    <property type="term" value="P:cell projection organization"/>
    <property type="evidence" value="ECO:0007669"/>
    <property type="project" value="UniProtKB-KW"/>
</dbReference>
<dbReference type="GO" id="GO:0007017">
    <property type="term" value="P:microtubule-based process"/>
    <property type="evidence" value="ECO:0007669"/>
    <property type="project" value="InterPro"/>
</dbReference>
<proteinExistence type="inferred from homology"/>
<dbReference type="InterPro" id="IPR023123">
    <property type="entry name" value="Tubulin_C"/>
</dbReference>
<evidence type="ECO:0000313" key="18">
    <source>
        <dbReference type="Proteomes" id="UP000243579"/>
    </source>
</evidence>
<dbReference type="SUPFAM" id="SSF52490">
    <property type="entry name" value="Tubulin nucleotide-binding domain-like"/>
    <property type="match status" value="1"/>
</dbReference>
<feature type="compositionally biased region" description="Basic and acidic residues" evidence="15">
    <location>
        <begin position="1"/>
        <end position="30"/>
    </location>
</feature>
<evidence type="ECO:0000256" key="8">
    <source>
        <dbReference type="ARBA" id="ARBA00022794"/>
    </source>
</evidence>
<dbReference type="InterPro" id="IPR036525">
    <property type="entry name" value="Tubulin/FtsZ_GTPase_sf"/>
</dbReference>
<dbReference type="Gene3D" id="3.40.50.1440">
    <property type="entry name" value="Tubulin/FtsZ, GTPase domain"/>
    <property type="match status" value="1"/>
</dbReference>
<dbReference type="PRINTS" id="PR01224">
    <property type="entry name" value="DELTATUBULIN"/>
</dbReference>
<dbReference type="SMART" id="SM00864">
    <property type="entry name" value="Tubulin"/>
    <property type="match status" value="1"/>
</dbReference>
<dbReference type="STRING" id="1202772.A0A1V9ZME0"/>
<evidence type="ECO:0000256" key="5">
    <source>
        <dbReference type="ARBA" id="ARBA00014184"/>
    </source>
</evidence>
<organism evidence="17 18">
    <name type="scientific">Achlya hypogyna</name>
    <name type="common">Oomycete</name>
    <name type="synonym">Protoachlya hypogyna</name>
    <dbReference type="NCBI Taxonomy" id="1202772"/>
    <lineage>
        <taxon>Eukaryota</taxon>
        <taxon>Sar</taxon>
        <taxon>Stramenopiles</taxon>
        <taxon>Oomycota</taxon>
        <taxon>Saprolegniomycetes</taxon>
        <taxon>Saprolegniales</taxon>
        <taxon>Achlyaceae</taxon>
        <taxon>Achlya</taxon>
    </lineage>
</organism>
<evidence type="ECO:0000256" key="3">
    <source>
        <dbReference type="ARBA" id="ARBA00004138"/>
    </source>
</evidence>
<dbReference type="PANTHER" id="PTHR11588">
    <property type="entry name" value="TUBULIN"/>
    <property type="match status" value="1"/>
</dbReference>
<protein>
    <recommendedName>
        <fullName evidence="5">Tubulin delta chain</fullName>
    </recommendedName>
    <alternativeName>
        <fullName evidence="12">Delta-tubulin</fullName>
    </alternativeName>
</protein>
<dbReference type="InterPro" id="IPR000217">
    <property type="entry name" value="Tubulin"/>
</dbReference>
<dbReference type="GO" id="GO:0005874">
    <property type="term" value="C:microtubule"/>
    <property type="evidence" value="ECO:0007669"/>
    <property type="project" value="UniProtKB-KW"/>
</dbReference>
<reference evidence="17 18" key="1">
    <citation type="journal article" date="2014" name="Genome Biol. Evol.">
        <title>The secreted proteins of Achlya hypogyna and Thraustotheca clavata identify the ancestral oomycete secretome and reveal gene acquisitions by horizontal gene transfer.</title>
        <authorList>
            <person name="Misner I."/>
            <person name="Blouin N."/>
            <person name="Leonard G."/>
            <person name="Richards T.A."/>
            <person name="Lane C.E."/>
        </authorList>
    </citation>
    <scope>NUCLEOTIDE SEQUENCE [LARGE SCALE GENOMIC DNA]</scope>
    <source>
        <strain evidence="17 18">ATCC 48635</strain>
    </source>
</reference>
<evidence type="ECO:0000256" key="15">
    <source>
        <dbReference type="SAM" id="MobiDB-lite"/>
    </source>
</evidence>
<name>A0A1V9ZME0_ACHHY</name>
<dbReference type="InterPro" id="IPR008280">
    <property type="entry name" value="Tub_FtsZ_C"/>
</dbReference>
<comment type="similarity">
    <text evidence="4 14">Belongs to the tubulin family.</text>
</comment>
<dbReference type="InterPro" id="IPR002967">
    <property type="entry name" value="Delta_tubulin"/>
</dbReference>
<comment type="subcellular location">
    <subcellularLocation>
        <location evidence="3">Cell projection</location>
        <location evidence="3">Cilium</location>
    </subcellularLocation>
    <subcellularLocation>
        <location evidence="1">Cytoplasm</location>
        <location evidence="1">Cytoskeleton</location>
        <location evidence="1">Microtubule organizing center</location>
        <location evidence="1">Centrosome</location>
        <location evidence="1">Centriole</location>
    </subcellularLocation>
    <subcellularLocation>
        <location evidence="2">Nucleus</location>
    </subcellularLocation>
</comment>
<evidence type="ECO:0000256" key="7">
    <source>
        <dbReference type="ARBA" id="ARBA00022741"/>
    </source>
</evidence>
<dbReference type="InterPro" id="IPR017975">
    <property type="entry name" value="Tubulin_CS"/>
</dbReference>
<evidence type="ECO:0000256" key="13">
    <source>
        <dbReference type="ARBA" id="ARBA00046149"/>
    </source>
</evidence>
<dbReference type="AlphaFoldDB" id="A0A1V9ZME0"/>
<dbReference type="GO" id="GO:0005634">
    <property type="term" value="C:nucleus"/>
    <property type="evidence" value="ECO:0007669"/>
    <property type="project" value="UniProtKB-SubCell"/>
</dbReference>
<evidence type="ECO:0000256" key="1">
    <source>
        <dbReference type="ARBA" id="ARBA00004114"/>
    </source>
</evidence>
<dbReference type="GO" id="GO:0005814">
    <property type="term" value="C:centriole"/>
    <property type="evidence" value="ECO:0007669"/>
    <property type="project" value="UniProtKB-SubCell"/>
</dbReference>